<feature type="region of interest" description="Disordered" evidence="1">
    <location>
        <begin position="165"/>
        <end position="184"/>
    </location>
</feature>
<feature type="compositionally biased region" description="Acidic residues" evidence="1">
    <location>
        <begin position="1110"/>
        <end position="1122"/>
    </location>
</feature>
<feature type="compositionally biased region" description="Basic residues" evidence="1">
    <location>
        <begin position="465"/>
        <end position="484"/>
    </location>
</feature>
<dbReference type="HOGENOM" id="CLU_284208_0_0_1"/>
<dbReference type="GeneID" id="7204418"/>
<reference evidence="2 3" key="1">
    <citation type="journal article" date="2008" name="Nature">
        <title>The Phaeodactylum genome reveals the evolutionary history of diatom genomes.</title>
        <authorList>
            <person name="Bowler C."/>
            <person name="Allen A.E."/>
            <person name="Badger J.H."/>
            <person name="Grimwood J."/>
            <person name="Jabbari K."/>
            <person name="Kuo A."/>
            <person name="Maheswari U."/>
            <person name="Martens C."/>
            <person name="Maumus F."/>
            <person name="Otillar R.P."/>
            <person name="Rayko E."/>
            <person name="Salamov A."/>
            <person name="Vandepoele K."/>
            <person name="Beszteri B."/>
            <person name="Gruber A."/>
            <person name="Heijde M."/>
            <person name="Katinka M."/>
            <person name="Mock T."/>
            <person name="Valentin K."/>
            <person name="Verret F."/>
            <person name="Berges J.A."/>
            <person name="Brownlee C."/>
            <person name="Cadoret J.P."/>
            <person name="Chiovitti A."/>
            <person name="Choi C.J."/>
            <person name="Coesel S."/>
            <person name="De Martino A."/>
            <person name="Detter J.C."/>
            <person name="Durkin C."/>
            <person name="Falciatore A."/>
            <person name="Fournet J."/>
            <person name="Haruta M."/>
            <person name="Huysman M.J."/>
            <person name="Jenkins B.D."/>
            <person name="Jiroutova K."/>
            <person name="Jorgensen R.E."/>
            <person name="Joubert Y."/>
            <person name="Kaplan A."/>
            <person name="Kroger N."/>
            <person name="Kroth P.G."/>
            <person name="La Roche J."/>
            <person name="Lindquist E."/>
            <person name="Lommer M."/>
            <person name="Martin-Jezequel V."/>
            <person name="Lopez P.J."/>
            <person name="Lucas S."/>
            <person name="Mangogna M."/>
            <person name="McGinnis K."/>
            <person name="Medlin L.K."/>
            <person name="Montsant A."/>
            <person name="Oudot-Le Secq M.P."/>
            <person name="Napoli C."/>
            <person name="Obornik M."/>
            <person name="Parker M.S."/>
            <person name="Petit J.L."/>
            <person name="Porcel B.M."/>
            <person name="Poulsen N."/>
            <person name="Robison M."/>
            <person name="Rychlewski L."/>
            <person name="Rynearson T.A."/>
            <person name="Schmutz J."/>
            <person name="Shapiro H."/>
            <person name="Siaut M."/>
            <person name="Stanley M."/>
            <person name="Sussman M.R."/>
            <person name="Taylor A.R."/>
            <person name="Vardi A."/>
            <person name="von Dassow P."/>
            <person name="Vyverman W."/>
            <person name="Willis A."/>
            <person name="Wyrwicz L.S."/>
            <person name="Rokhsar D.S."/>
            <person name="Weissenbach J."/>
            <person name="Armbrust E.V."/>
            <person name="Green B.R."/>
            <person name="Van de Peer Y."/>
            <person name="Grigoriev I.V."/>
        </authorList>
    </citation>
    <scope>NUCLEOTIDE SEQUENCE [LARGE SCALE GENOMIC DNA]</scope>
    <source>
        <strain evidence="2 3">CCAP 1055/1</strain>
    </source>
</reference>
<feature type="region of interest" description="Disordered" evidence="1">
    <location>
        <begin position="1061"/>
        <end position="1089"/>
    </location>
</feature>
<keyword evidence="3" id="KW-1185">Reference proteome</keyword>
<feature type="compositionally biased region" description="Gly residues" evidence="1">
    <location>
        <begin position="1031"/>
        <end position="1040"/>
    </location>
</feature>
<dbReference type="PaxDb" id="2850-Phatr36907"/>
<feature type="compositionally biased region" description="Acidic residues" evidence="1">
    <location>
        <begin position="728"/>
        <end position="742"/>
    </location>
</feature>
<accession>B5Y402</accession>
<evidence type="ECO:0000313" key="3">
    <source>
        <dbReference type="Proteomes" id="UP000000759"/>
    </source>
</evidence>
<feature type="compositionally biased region" description="Acidic residues" evidence="1">
    <location>
        <begin position="587"/>
        <end position="597"/>
    </location>
</feature>
<dbReference type="AlphaFoldDB" id="B5Y402"/>
<feature type="region of interest" description="Disordered" evidence="1">
    <location>
        <begin position="382"/>
        <end position="484"/>
    </location>
</feature>
<feature type="compositionally biased region" description="Basic and acidic residues" evidence="1">
    <location>
        <begin position="997"/>
        <end position="1030"/>
    </location>
</feature>
<dbReference type="InParanoid" id="B5Y402"/>
<dbReference type="KEGG" id="pti:PHATR_36907"/>
<organism evidence="2 3">
    <name type="scientific">Phaeodactylum tricornutum (strain CCAP 1055/1)</name>
    <dbReference type="NCBI Taxonomy" id="556484"/>
    <lineage>
        <taxon>Eukaryota</taxon>
        <taxon>Sar</taxon>
        <taxon>Stramenopiles</taxon>
        <taxon>Ochrophyta</taxon>
        <taxon>Bacillariophyta</taxon>
        <taxon>Bacillariophyceae</taxon>
        <taxon>Bacillariophycidae</taxon>
        <taxon>Naviculales</taxon>
        <taxon>Phaeodactylaceae</taxon>
        <taxon>Phaeodactylum</taxon>
    </lineage>
</organism>
<protein>
    <recommendedName>
        <fullName evidence="4">DNA replication checkpoint mediator MRC1 domain-containing protein</fullName>
    </recommendedName>
</protein>
<proteinExistence type="predicted"/>
<reference evidence="3" key="2">
    <citation type="submission" date="2008-08" db="EMBL/GenBank/DDBJ databases">
        <authorList>
            <consortium name="Diatom Consortium"/>
            <person name="Grigoriev I."/>
            <person name="Grimwood J."/>
            <person name="Kuo A."/>
            <person name="Otillar R.P."/>
            <person name="Salamov A."/>
            <person name="Detter J.C."/>
            <person name="Lindquist E."/>
            <person name="Shapiro H."/>
            <person name="Lucas S."/>
            <person name="Glavina del Rio T."/>
            <person name="Pitluck S."/>
            <person name="Rokhsar D."/>
            <person name="Bowler C."/>
        </authorList>
    </citation>
    <scope>GENOME REANNOTATION</scope>
    <source>
        <strain evidence="3">CCAP 1055/1</strain>
    </source>
</reference>
<evidence type="ECO:0000256" key="1">
    <source>
        <dbReference type="SAM" id="MobiDB-lite"/>
    </source>
</evidence>
<gene>
    <name evidence="2" type="ORF">PHATR_36907</name>
</gene>
<dbReference type="OrthoDB" id="49681at2759"/>
<feature type="compositionally biased region" description="Acidic residues" evidence="1">
    <location>
        <begin position="840"/>
        <end position="849"/>
    </location>
</feature>
<evidence type="ECO:0008006" key="4">
    <source>
        <dbReference type="Google" id="ProtNLM"/>
    </source>
</evidence>
<dbReference type="eggNOG" id="ENOG502QV2P">
    <property type="taxonomic scope" value="Eukaryota"/>
</dbReference>
<dbReference type="Proteomes" id="UP000000759">
    <property type="component" value="Chromosome 11"/>
</dbReference>
<feature type="region of interest" description="Disordered" evidence="1">
    <location>
        <begin position="564"/>
        <end position="653"/>
    </location>
</feature>
<feature type="region of interest" description="Disordered" evidence="1">
    <location>
        <begin position="1106"/>
        <end position="1140"/>
    </location>
</feature>
<feature type="region of interest" description="Disordered" evidence="1">
    <location>
        <begin position="107"/>
        <end position="131"/>
    </location>
</feature>
<feature type="compositionally biased region" description="Acidic residues" evidence="1">
    <location>
        <begin position="394"/>
        <end position="430"/>
    </location>
</feature>
<feature type="compositionally biased region" description="Acidic residues" evidence="1">
    <location>
        <begin position="1065"/>
        <end position="1074"/>
    </location>
</feature>
<dbReference type="RefSeq" id="XP_002185921.1">
    <property type="nucleotide sequence ID" value="XM_002185885.1"/>
</dbReference>
<feature type="compositionally biased region" description="Acidic residues" evidence="1">
    <location>
        <begin position="938"/>
        <end position="952"/>
    </location>
</feature>
<feature type="compositionally biased region" description="Polar residues" evidence="1">
    <location>
        <begin position="107"/>
        <end position="116"/>
    </location>
</feature>
<feature type="region of interest" description="Disordered" evidence="1">
    <location>
        <begin position="725"/>
        <end position="1043"/>
    </location>
</feature>
<feature type="region of interest" description="Disordered" evidence="1">
    <location>
        <begin position="281"/>
        <end position="319"/>
    </location>
</feature>
<sequence>MGARHDRSSRSCGCDAQTSHVVTRNGLTPLSLCFYRGKKFVVPVPVFLFSGFVDQFGLWSIGFAEFQQRYSRSECTTTLVVNGLMEQTLLRHGMIRTQEGEVKRSLCDQSSLQTSRRPGFPPPLAPEPKTNGLTISTVAHFRKRSALPLGVPINQQLLLMNEETARTVRHESPDPENPGTPPDTSERFAAAVAAHAGPRRRTFGTHQTSVVAHTAPALSPSLVDLHTADLRVTGNPHADDAESAECHNHVRNLGTSVGALLHSDPDDDEVSLTESRTATRVHEELHDDETPTLFAKESAPQTPVGRTPQSPARPTLSAPLSPTFRAVAMDALLISTEALYAQVRNAQDVTVKDIVLSLQAEYGGLVLTKLQKKAVREHLTTLIQQQQQQQPPDTESDGDDRDDEKEEEEDSVGEVDSSDDEVDESSDYEEDQKPNHSKEWKRRVPVTPKQHSTDTSHAKSSRSSSLRKKKVNPKTSAVRKHAEKLRQRRMQELRVRNEELQLEEDQRSAQDQERAVQIAQKFDTNTDELKLLRVQHRLDLLQKLDQTRVRVLQTSNTLVTTTAPRTGDVHETTVAEDSTTPVGSETDKDDSDEDSELEIVGASETSPKLWKHPPPRPTNDLLGDLLNRADDANNAMHPPLRTRKPAASPGSARAALKVRLVAQRRRMGNLWLARELGYSNEKEHLDECLALERQKQKAVLQREQVRLVANERQALRATLLREQATSEAIEDGEQDDSDDEAYIPENDTLTGGLPSFREESENEEDEEQVMAREIEFEQAPAVPPALSSPPVELARSVTAATDIGDTAESEEKDNALSEIPIGPVQTDIVSDEETNRQEDDLVDSEDDFETQGRSSLVYKSAAPNAEEKSAEARILALSGAQVESDSTSNVTEEQDETIQAKAASPEKPKGPRNSAWQAMLRKEAEQLKKSKRNKNGLVEEEADEEEEEEIVGLEDFGFKLHKKSKQEEDEDDGNDEVDEDDLKHVVDDLSDDEGDEDAGKKARIEMQQQEEKERHKEMMRRMRDGLDGRRGGIATGGAGARGMHRFDQLVAADNRESAKRLGLLNDDELDSDNEEGNKDATDDEEDETALLDKMLKDRFLHRSSVQLEENFSDDDSEDDEEQSSLKDGSGEQDELEEKEQERLAKRFAKRARMQRLIETYGHDEEFSQSKLIDEDATLQIELQQMKAKRIGSQEEPVFNF</sequence>
<evidence type="ECO:0000313" key="2">
    <source>
        <dbReference type="EMBL" id="ACI65391.1"/>
    </source>
</evidence>
<feature type="compositionally biased region" description="Acidic residues" evidence="1">
    <location>
        <begin position="967"/>
        <end position="980"/>
    </location>
</feature>
<name>B5Y402_PHATC</name>
<dbReference type="EMBL" id="CP001141">
    <property type="protein sequence ID" value="ACI65391.1"/>
    <property type="molecule type" value="Genomic_DNA"/>
</dbReference>
<feature type="compositionally biased region" description="Polar residues" evidence="1">
    <location>
        <begin position="881"/>
        <end position="891"/>
    </location>
</feature>